<dbReference type="PROSITE" id="PS00012">
    <property type="entry name" value="PHOSPHOPANTETHEINE"/>
    <property type="match status" value="1"/>
</dbReference>
<evidence type="ECO:0000256" key="19">
    <source>
        <dbReference type="ARBA" id="ARBA00049390"/>
    </source>
</evidence>
<dbReference type="InterPro" id="IPR041204">
    <property type="entry name" value="RIG-I-like_C"/>
</dbReference>
<dbReference type="InterPro" id="IPR006162">
    <property type="entry name" value="Ppantetheine_attach_site"/>
</dbReference>
<dbReference type="GO" id="GO:0005737">
    <property type="term" value="C:cytoplasm"/>
    <property type="evidence" value="ECO:0007669"/>
    <property type="project" value="UniProtKB-SubCell"/>
</dbReference>
<feature type="region of interest" description="Disordered" evidence="20">
    <location>
        <begin position="401"/>
        <end position="447"/>
    </location>
</feature>
<dbReference type="SMART" id="SM00490">
    <property type="entry name" value="HELICc"/>
    <property type="match status" value="1"/>
</dbReference>
<dbReference type="InterPro" id="IPR031964">
    <property type="entry name" value="CARD_dom"/>
</dbReference>
<evidence type="ECO:0000256" key="4">
    <source>
        <dbReference type="ARBA" id="ARBA00022490"/>
    </source>
</evidence>
<dbReference type="GO" id="GO:0045087">
    <property type="term" value="P:innate immune response"/>
    <property type="evidence" value="ECO:0007669"/>
    <property type="project" value="UniProtKB-KW"/>
</dbReference>
<evidence type="ECO:0000256" key="9">
    <source>
        <dbReference type="ARBA" id="ARBA00022737"/>
    </source>
</evidence>
<gene>
    <name evidence="25 26" type="primary">LOC111100904</name>
</gene>
<reference evidence="25 26" key="1">
    <citation type="submission" date="2025-04" db="UniProtKB">
        <authorList>
            <consortium name="RefSeq"/>
        </authorList>
    </citation>
    <scope>IDENTIFICATION</scope>
    <source>
        <tissue evidence="25 26">Whole sample</tissue>
    </source>
</reference>
<name>A0A8B8AFP3_CRAVI</name>
<dbReference type="RefSeq" id="XP_022288785.1">
    <property type="nucleotide sequence ID" value="XM_022433077.1"/>
</dbReference>
<dbReference type="PANTHER" id="PTHR14074">
    <property type="entry name" value="HELICASE WITH DEATH DOMAIN-RELATED"/>
    <property type="match status" value="1"/>
</dbReference>
<dbReference type="InterPro" id="IPR038557">
    <property type="entry name" value="RLR_C_sf"/>
</dbReference>
<evidence type="ECO:0000256" key="11">
    <source>
        <dbReference type="ARBA" id="ARBA00022801"/>
    </source>
</evidence>
<dbReference type="PROSITE" id="PS51194">
    <property type="entry name" value="HELICASE_CTER"/>
    <property type="match status" value="1"/>
</dbReference>
<evidence type="ECO:0000256" key="10">
    <source>
        <dbReference type="ARBA" id="ARBA00022741"/>
    </source>
</evidence>
<dbReference type="SMART" id="SM00487">
    <property type="entry name" value="DEXDc"/>
    <property type="match status" value="1"/>
</dbReference>
<evidence type="ECO:0000256" key="14">
    <source>
        <dbReference type="ARBA" id="ARBA00022840"/>
    </source>
</evidence>
<dbReference type="Gene3D" id="1.10.533.10">
    <property type="entry name" value="Death Domain, Fas"/>
    <property type="match status" value="2"/>
</dbReference>
<dbReference type="GO" id="GO:0046872">
    <property type="term" value="F:metal ion binding"/>
    <property type="evidence" value="ECO:0007669"/>
    <property type="project" value="UniProtKB-KW"/>
</dbReference>
<evidence type="ECO:0000256" key="20">
    <source>
        <dbReference type="SAM" id="MobiDB-lite"/>
    </source>
</evidence>
<feature type="region of interest" description="Disordered" evidence="20">
    <location>
        <begin position="1"/>
        <end position="91"/>
    </location>
</feature>
<evidence type="ECO:0000256" key="12">
    <source>
        <dbReference type="ARBA" id="ARBA00022806"/>
    </source>
</evidence>
<dbReference type="GeneID" id="111100904"/>
<dbReference type="InterPro" id="IPR051363">
    <property type="entry name" value="RLR_Helicase"/>
</dbReference>
<dbReference type="InterPro" id="IPR014001">
    <property type="entry name" value="Helicase_ATP-bd"/>
</dbReference>
<evidence type="ECO:0000256" key="3">
    <source>
        <dbReference type="ARBA" id="ARBA00012552"/>
    </source>
</evidence>
<evidence type="ECO:0000313" key="26">
    <source>
        <dbReference type="RefSeq" id="XP_022288785.1"/>
    </source>
</evidence>
<evidence type="ECO:0000256" key="6">
    <source>
        <dbReference type="ARBA" id="ARBA00022553"/>
    </source>
</evidence>
<proteinExistence type="inferred from homology"/>
<keyword evidence="5" id="KW-1017">Isopeptide bond</keyword>
<keyword evidence="14" id="KW-0067">ATP-binding</keyword>
<feature type="compositionally biased region" description="Polar residues" evidence="20">
    <location>
        <begin position="433"/>
        <end position="442"/>
    </location>
</feature>
<dbReference type="Pfam" id="PF11648">
    <property type="entry name" value="RIG-I_C-RD"/>
    <property type="match status" value="1"/>
</dbReference>
<evidence type="ECO:0000256" key="2">
    <source>
        <dbReference type="ARBA" id="ARBA00006866"/>
    </source>
</evidence>
<comment type="similarity">
    <text evidence="2">Belongs to the helicase family. RLR subfamily.</text>
</comment>
<dbReference type="GO" id="GO:0016787">
    <property type="term" value="F:hydrolase activity"/>
    <property type="evidence" value="ECO:0007669"/>
    <property type="project" value="UniProtKB-KW"/>
</dbReference>
<dbReference type="Pfam" id="PF00270">
    <property type="entry name" value="DEAD"/>
    <property type="match status" value="1"/>
</dbReference>
<dbReference type="RefSeq" id="XP_022288784.1">
    <property type="nucleotide sequence ID" value="XM_022433076.1"/>
</dbReference>
<keyword evidence="16" id="KW-0391">Immunity</keyword>
<dbReference type="Gene3D" id="3.40.50.300">
    <property type="entry name" value="P-loop containing nucleotide triphosphate hydrolases"/>
    <property type="match status" value="2"/>
</dbReference>
<dbReference type="Gene3D" id="2.170.150.30">
    <property type="entry name" value="RIG-I-like receptor, C-terminal regulatory domain"/>
    <property type="match status" value="1"/>
</dbReference>
<organism evidence="24 25">
    <name type="scientific">Crassostrea virginica</name>
    <name type="common">Eastern oyster</name>
    <dbReference type="NCBI Taxonomy" id="6565"/>
    <lineage>
        <taxon>Eukaryota</taxon>
        <taxon>Metazoa</taxon>
        <taxon>Spiralia</taxon>
        <taxon>Lophotrochozoa</taxon>
        <taxon>Mollusca</taxon>
        <taxon>Bivalvia</taxon>
        <taxon>Autobranchia</taxon>
        <taxon>Pteriomorphia</taxon>
        <taxon>Ostreida</taxon>
        <taxon>Ostreoidea</taxon>
        <taxon>Ostreidae</taxon>
        <taxon>Crassostrea</taxon>
    </lineage>
</organism>
<feature type="domain" description="Helicase C-terminal" evidence="22">
    <location>
        <begin position="887"/>
        <end position="1046"/>
    </location>
</feature>
<dbReference type="GO" id="GO:0051607">
    <property type="term" value="P:defense response to virus"/>
    <property type="evidence" value="ECO:0007669"/>
    <property type="project" value="UniProtKB-KW"/>
</dbReference>
<dbReference type="OrthoDB" id="416741at2759"/>
<dbReference type="Gene3D" id="1.20.1320.30">
    <property type="match status" value="1"/>
</dbReference>
<dbReference type="InterPro" id="IPR021673">
    <property type="entry name" value="RLR_CTR"/>
</dbReference>
<keyword evidence="24" id="KW-1185">Reference proteome</keyword>
<evidence type="ECO:0000313" key="24">
    <source>
        <dbReference type="Proteomes" id="UP000694844"/>
    </source>
</evidence>
<evidence type="ECO:0000256" key="16">
    <source>
        <dbReference type="ARBA" id="ARBA00022859"/>
    </source>
</evidence>
<accession>A0A8B8AFP3</accession>
<keyword evidence="7" id="KW-0399">Innate immunity</keyword>
<evidence type="ECO:0000256" key="5">
    <source>
        <dbReference type="ARBA" id="ARBA00022499"/>
    </source>
</evidence>
<dbReference type="PROSITE" id="PS51789">
    <property type="entry name" value="RLR_CTR"/>
    <property type="match status" value="1"/>
</dbReference>
<keyword evidence="11" id="KW-0378">Hydrolase</keyword>
<evidence type="ECO:0000256" key="17">
    <source>
        <dbReference type="ARBA" id="ARBA00022884"/>
    </source>
</evidence>
<dbReference type="PANTHER" id="PTHR14074:SF16">
    <property type="entry name" value="ANTIVIRAL INNATE IMMUNE RESPONSE RECEPTOR RIG-I"/>
    <property type="match status" value="1"/>
</dbReference>
<evidence type="ECO:0000256" key="15">
    <source>
        <dbReference type="ARBA" id="ARBA00022843"/>
    </source>
</evidence>
<keyword evidence="12 25" id="KW-0347">Helicase</keyword>
<dbReference type="PROSITE" id="PS51192">
    <property type="entry name" value="HELICASE_ATP_BIND_1"/>
    <property type="match status" value="1"/>
</dbReference>
<keyword evidence="18" id="KW-0051">Antiviral defense</keyword>
<evidence type="ECO:0000256" key="1">
    <source>
        <dbReference type="ARBA" id="ARBA00004496"/>
    </source>
</evidence>
<dbReference type="SUPFAM" id="SSF52540">
    <property type="entry name" value="P-loop containing nucleoside triphosphate hydrolases"/>
    <property type="match status" value="2"/>
</dbReference>
<dbReference type="InterPro" id="IPR027417">
    <property type="entry name" value="P-loop_NTPase"/>
</dbReference>
<keyword evidence="17" id="KW-0694">RNA-binding</keyword>
<evidence type="ECO:0000313" key="25">
    <source>
        <dbReference type="RefSeq" id="XP_022288784.1"/>
    </source>
</evidence>
<keyword evidence="6" id="KW-0597">Phosphoprotein</keyword>
<keyword evidence="13" id="KW-0862">Zinc</keyword>
<dbReference type="GO" id="GO:0003723">
    <property type="term" value="F:RNA binding"/>
    <property type="evidence" value="ECO:0007669"/>
    <property type="project" value="UniProtKB-KW"/>
</dbReference>
<evidence type="ECO:0000259" key="22">
    <source>
        <dbReference type="PROSITE" id="PS51194"/>
    </source>
</evidence>
<keyword evidence="10" id="KW-0547">Nucleotide-binding</keyword>
<evidence type="ECO:0000259" key="21">
    <source>
        <dbReference type="PROSITE" id="PS51192"/>
    </source>
</evidence>
<dbReference type="GO" id="GO:0005524">
    <property type="term" value="F:ATP binding"/>
    <property type="evidence" value="ECO:0007669"/>
    <property type="project" value="UniProtKB-KW"/>
</dbReference>
<keyword evidence="9" id="KW-0677">Repeat</keyword>
<feature type="domain" description="Helicase ATP-binding" evidence="21">
    <location>
        <begin position="525"/>
        <end position="705"/>
    </location>
</feature>
<keyword evidence="8" id="KW-0479">Metal-binding</keyword>
<dbReference type="AlphaFoldDB" id="A0A8B8AFP3"/>
<dbReference type="Pfam" id="PF16739">
    <property type="entry name" value="CARD_2"/>
    <property type="match status" value="1"/>
</dbReference>
<feature type="region of interest" description="Disordered" evidence="20">
    <location>
        <begin position="309"/>
        <end position="360"/>
    </location>
</feature>
<protein>
    <recommendedName>
        <fullName evidence="3">RNA helicase</fullName>
        <ecNumber evidence="3">3.6.4.13</ecNumber>
    </recommendedName>
</protein>
<dbReference type="InterPro" id="IPR001650">
    <property type="entry name" value="Helicase_C-like"/>
</dbReference>
<feature type="compositionally biased region" description="Basic and acidic residues" evidence="20">
    <location>
        <begin position="401"/>
        <end position="422"/>
    </location>
</feature>
<evidence type="ECO:0000256" key="8">
    <source>
        <dbReference type="ARBA" id="ARBA00022723"/>
    </source>
</evidence>
<feature type="compositionally biased region" description="Polar residues" evidence="20">
    <location>
        <begin position="345"/>
        <end position="360"/>
    </location>
</feature>
<dbReference type="Proteomes" id="UP000694844">
    <property type="component" value="Chromosome 6"/>
</dbReference>
<evidence type="ECO:0000259" key="23">
    <source>
        <dbReference type="PROSITE" id="PS51789"/>
    </source>
</evidence>
<evidence type="ECO:0000256" key="13">
    <source>
        <dbReference type="ARBA" id="ARBA00022833"/>
    </source>
</evidence>
<comment type="subcellular location">
    <subcellularLocation>
        <location evidence="1">Cytoplasm</location>
    </subcellularLocation>
</comment>
<dbReference type="GO" id="GO:0003724">
    <property type="term" value="F:RNA helicase activity"/>
    <property type="evidence" value="ECO:0007669"/>
    <property type="project" value="UniProtKB-EC"/>
</dbReference>
<sequence>MAGSLDLGSAPSLGHDSLLKSDESNSLRMDAGAKLGSSLFKDGSRPKGVSQDGTKSGEDSAGKSHPQTSGPKQVPPVLHQSRGGQSVKGGDTYRSVDVQEEMFSSLSPEDDSVPQYIQLYRPMIVKCVDCAPLLPSLRDIISDQGERIRIKNASKNEGTQAGMELFLNILEKKVDHPDRWYRFVHALKDADFEYVAKVLERQEKIDTRVFTMQIRLIDIFADVLYKKLKPSEIIVDLYSERVVNKDIFDAVKRDEELNGESSATIVLIDNIFRCHRNWYPIFLEVLCRHKYMDIVKEIDDSFLEKRQMKKVGGENQENSSDSMETVEKAVGAPSKSRQLEREFSDNSVSPSKQEQEKNTSIQENYLSETFESPQGVNNLSGNSMQESIDVEFNQLNKDLDSSLRLGDGEETGRKRVDDDAGDNRGSAPIRGNISLSSTTDNRSFPVPNNDLTNFSLGMDSMAVMDVCQELDREVESSTNRPNIIRSSMAASIESNKQINLEDSDEEEIVGPKEELKLRSYQLELAEPSLEGKNSVIVAPTGSGKTHVALYIIKHHMENVKVSRHPKVIFLVEQSALAEQQGKQCMTYLPCKIKVITGESQRNERIKTLNEWIARRDCLVVTAQILLNALRDGTVRVTDFSLMVFDECHHANDNHSYNMIMERYLDIKLQNPEQARNLPMIVGMTASVGVGRASDDDKAKRHIEKVMANMDAETIVTVTENIMELRKFVNIPKQKLYKVPKREKDYFGTLLNKLMDATEKYMKQQKYLQLVRKPETVLKPPLEKGSDQYTQWVSMLWRETAKVNDQVAGRFFDTCRKYLDLYNKALIIYKDARPADALTFIISTTKRWEQTVIPDETENKMKHMFDKTKSMLEKCTLDPKHKNPKLESLRQMIVDYFKENPDSRVIVFAKTRELVKAIESFMKETEELRILNPIQFVGVQANKEMGGMTKNEQDEILQLFREGGHKVIVATSVAEEGLDIQKCSLVVRYDHVTNEIAMVQSRGRGRADDSKYVVLASEDSDTIRKEELNQIREVMMNRAITSVRDELIRDREAVLRRVREIQHEAKVARDIALKNRKAAQAKLGEFKITCNPCRNFICMSTDIKKIENAHHAAINEDIMENVKVVISIPDYEDVNISCGAGKIFCKNCGNPLGNISIYKNAQFCILKCECLIMIDSAGNGITKKRWKQVPFIVPPLTSNDLEKRIQGEKYLEC</sequence>
<keyword evidence="4" id="KW-0963">Cytoplasm</keyword>
<dbReference type="InterPro" id="IPR011029">
    <property type="entry name" value="DEATH-like_dom_sf"/>
</dbReference>
<comment type="catalytic activity">
    <reaction evidence="19">
        <text>ATP + H2O = ADP + phosphate + H(+)</text>
        <dbReference type="Rhea" id="RHEA:13065"/>
        <dbReference type="ChEBI" id="CHEBI:15377"/>
        <dbReference type="ChEBI" id="CHEBI:15378"/>
        <dbReference type="ChEBI" id="CHEBI:30616"/>
        <dbReference type="ChEBI" id="CHEBI:43474"/>
        <dbReference type="ChEBI" id="CHEBI:456216"/>
        <dbReference type="EC" id="3.6.4.13"/>
    </reaction>
    <physiologicalReaction direction="left-to-right" evidence="19">
        <dbReference type="Rhea" id="RHEA:13066"/>
    </physiologicalReaction>
</comment>
<dbReference type="Pfam" id="PF00271">
    <property type="entry name" value="Helicase_C"/>
    <property type="match status" value="1"/>
</dbReference>
<feature type="domain" description="RLR CTR" evidence="23">
    <location>
        <begin position="1073"/>
        <end position="1202"/>
    </location>
</feature>
<keyword evidence="15" id="KW-0832">Ubl conjugation</keyword>
<dbReference type="InterPro" id="IPR011545">
    <property type="entry name" value="DEAD/DEAH_box_helicase_dom"/>
</dbReference>
<dbReference type="KEGG" id="cvn:111100904"/>
<evidence type="ECO:0000256" key="18">
    <source>
        <dbReference type="ARBA" id="ARBA00023118"/>
    </source>
</evidence>
<dbReference type="EC" id="3.6.4.13" evidence="3"/>
<evidence type="ECO:0000256" key="7">
    <source>
        <dbReference type="ARBA" id="ARBA00022588"/>
    </source>
</evidence>
<dbReference type="Pfam" id="PF18119">
    <property type="entry name" value="RIG-I_C"/>
    <property type="match status" value="1"/>
</dbReference>